<feature type="domain" description="Fe-S metabolism associated" evidence="2">
    <location>
        <begin position="22"/>
        <end position="139"/>
    </location>
</feature>
<reference evidence="3 4" key="1">
    <citation type="submission" date="2016-11" db="EMBL/GenBank/DDBJ databases">
        <authorList>
            <person name="Jaros S."/>
            <person name="Januszkiewicz K."/>
            <person name="Wedrychowicz H."/>
        </authorList>
    </citation>
    <scope>NUCLEOTIDE SEQUENCE [LARGE SCALE GENOMIC DNA]</scope>
    <source>
        <strain evidence="3 4">CECT 7868</strain>
    </source>
</reference>
<evidence type="ECO:0000259" key="2">
    <source>
        <dbReference type="Pfam" id="PF02657"/>
    </source>
</evidence>
<evidence type="ECO:0000256" key="1">
    <source>
        <dbReference type="ARBA" id="ARBA00010282"/>
    </source>
</evidence>
<dbReference type="InterPro" id="IPR003808">
    <property type="entry name" value="Fe-S_metab-assoc_dom"/>
</dbReference>
<evidence type="ECO:0000313" key="4">
    <source>
        <dbReference type="Proteomes" id="UP000184608"/>
    </source>
</evidence>
<dbReference type="EMBL" id="FQXZ01000007">
    <property type="protein sequence ID" value="SHH88145.1"/>
    <property type="molecule type" value="Genomic_DNA"/>
</dbReference>
<organism evidence="3 4">
    <name type="scientific">Vibrio aerogenes CECT 7868</name>
    <dbReference type="NCBI Taxonomy" id="1216006"/>
    <lineage>
        <taxon>Bacteria</taxon>
        <taxon>Pseudomonadati</taxon>
        <taxon>Pseudomonadota</taxon>
        <taxon>Gammaproteobacteria</taxon>
        <taxon>Vibrionales</taxon>
        <taxon>Vibrionaceae</taxon>
        <taxon>Vibrio</taxon>
    </lineage>
</organism>
<dbReference type="PANTHER" id="PTHR43597:SF5">
    <property type="entry name" value="SUFE-LIKE PROTEIN 2, CHLOROPLASTIC"/>
    <property type="match status" value="1"/>
</dbReference>
<dbReference type="STRING" id="1216006.VA7868_00771"/>
<name>A0A1M5WKU1_9VIBR</name>
<sequence length="149" mass="16724">MQIVTTAPFGEQMTADDILQVMQDLHGWEEKYRQLLQWGKQLPAMPESLKSDEIMVSGCESRVWLLAQQREGLWFFAADSDARIIRGLIGVIMAACQGKTSAEINAFDMAHYFQQLNLLSHLSPTRGNGIRAIVSQIKALTQTQTESLI</sequence>
<keyword evidence="4" id="KW-1185">Reference proteome</keyword>
<comment type="similarity">
    <text evidence="1">Belongs to the SufE family.</text>
</comment>
<dbReference type="RefSeq" id="WP_073602538.1">
    <property type="nucleotide sequence ID" value="NZ_FQXZ01000007.1"/>
</dbReference>
<dbReference type="Proteomes" id="UP000184608">
    <property type="component" value="Unassembled WGS sequence"/>
</dbReference>
<dbReference type="OrthoDB" id="9799320at2"/>
<dbReference type="Pfam" id="PF02657">
    <property type="entry name" value="SufE"/>
    <property type="match status" value="1"/>
</dbReference>
<dbReference type="AlphaFoldDB" id="A0A1M5WKU1"/>
<accession>A0A1M5WKU1</accession>
<protein>
    <submittedName>
        <fullName evidence="3">Sulfur acceptor protein CsdE</fullName>
    </submittedName>
</protein>
<dbReference type="PANTHER" id="PTHR43597">
    <property type="entry name" value="SULFUR ACCEPTOR PROTEIN CSDE"/>
    <property type="match status" value="1"/>
</dbReference>
<proteinExistence type="inferred from homology"/>
<evidence type="ECO:0000313" key="3">
    <source>
        <dbReference type="EMBL" id="SHH88145.1"/>
    </source>
</evidence>
<dbReference type="Gene3D" id="3.90.1010.10">
    <property type="match status" value="1"/>
</dbReference>
<dbReference type="SUPFAM" id="SSF82649">
    <property type="entry name" value="SufE/NifU"/>
    <property type="match status" value="1"/>
</dbReference>
<gene>
    <name evidence="3" type="primary">csdE</name>
    <name evidence="3" type="ORF">VA7868_00771</name>
</gene>